<keyword evidence="2" id="KW-1185">Reference proteome</keyword>
<dbReference type="EMBL" id="JBFAIH010000018">
    <property type="protein sequence ID" value="MEV0366259.1"/>
    <property type="molecule type" value="Genomic_DNA"/>
</dbReference>
<proteinExistence type="predicted"/>
<reference evidence="1 2" key="1">
    <citation type="submission" date="2024-06" db="EMBL/GenBank/DDBJ databases">
        <title>The Natural Products Discovery Center: Release of the First 8490 Sequenced Strains for Exploring Actinobacteria Biosynthetic Diversity.</title>
        <authorList>
            <person name="Kalkreuter E."/>
            <person name="Kautsar S.A."/>
            <person name="Yang D."/>
            <person name="Bader C.D."/>
            <person name="Teijaro C.N."/>
            <person name="Fluegel L."/>
            <person name="Davis C.M."/>
            <person name="Simpson J.R."/>
            <person name="Lauterbach L."/>
            <person name="Steele A.D."/>
            <person name="Gui C."/>
            <person name="Meng S."/>
            <person name="Li G."/>
            <person name="Viehrig K."/>
            <person name="Ye F."/>
            <person name="Su P."/>
            <person name="Kiefer A.F."/>
            <person name="Nichols A."/>
            <person name="Cepeda A.J."/>
            <person name="Yan W."/>
            <person name="Fan B."/>
            <person name="Jiang Y."/>
            <person name="Adhikari A."/>
            <person name="Zheng C.-J."/>
            <person name="Schuster L."/>
            <person name="Cowan T.M."/>
            <person name="Smanski M.J."/>
            <person name="Chevrette M.G."/>
            <person name="De Carvalho L.P.S."/>
            <person name="Shen B."/>
        </authorList>
    </citation>
    <scope>NUCLEOTIDE SEQUENCE [LARGE SCALE GENOMIC DNA]</scope>
    <source>
        <strain evidence="1 2">NPDC050671</strain>
    </source>
</reference>
<protein>
    <submittedName>
        <fullName evidence="1">Uncharacterized protein</fullName>
    </submittedName>
</protein>
<accession>A0ABV3FEV1</accession>
<sequence length="199" mass="20994">MTTPEPLTIDTVLSWNIEPVGRTADVLKTLSADIESQADGAGRKIAGSTEYFDSDAGNAARTKGAADRGDSFATADVLEKMSVLAASLKTTIGDAIEVIRDKKADAEDSRWDFFVTPEGDVRSHKSNMETATTCAPFGMAAVAIKEATAFNLASSIKGALSAIREADSEGAESFARLLEDLAETVKTQLVATPDDPYLA</sequence>
<evidence type="ECO:0000313" key="2">
    <source>
        <dbReference type="Proteomes" id="UP001551658"/>
    </source>
</evidence>
<name>A0ABV3FEV1_9NOCA</name>
<organism evidence="1 2">
    <name type="scientific">Nocardia fusca</name>
    <dbReference type="NCBI Taxonomy" id="941183"/>
    <lineage>
        <taxon>Bacteria</taxon>
        <taxon>Bacillati</taxon>
        <taxon>Actinomycetota</taxon>
        <taxon>Actinomycetes</taxon>
        <taxon>Mycobacteriales</taxon>
        <taxon>Nocardiaceae</taxon>
        <taxon>Nocardia</taxon>
    </lineage>
</organism>
<dbReference type="Proteomes" id="UP001551658">
    <property type="component" value="Unassembled WGS sequence"/>
</dbReference>
<dbReference type="RefSeq" id="WP_357983904.1">
    <property type="nucleotide sequence ID" value="NZ_JBFAIH010000018.1"/>
</dbReference>
<comment type="caution">
    <text evidence="1">The sequence shown here is derived from an EMBL/GenBank/DDBJ whole genome shotgun (WGS) entry which is preliminary data.</text>
</comment>
<evidence type="ECO:0000313" key="1">
    <source>
        <dbReference type="EMBL" id="MEV0366259.1"/>
    </source>
</evidence>
<gene>
    <name evidence="1" type="ORF">AB0H72_26510</name>
</gene>